<evidence type="ECO:0000313" key="3">
    <source>
        <dbReference type="Proteomes" id="UP000287866"/>
    </source>
</evidence>
<dbReference type="EMBL" id="SAYU02000039">
    <property type="protein sequence ID" value="NHA68820.1"/>
    <property type="molecule type" value="Genomic_DNA"/>
</dbReference>
<evidence type="ECO:0000313" key="2">
    <source>
        <dbReference type="EMBL" id="NHA68820.1"/>
    </source>
</evidence>
<feature type="domain" description="Dienelactone hydrolase" evidence="1">
    <location>
        <begin position="74"/>
        <end position="189"/>
    </location>
</feature>
<keyword evidence="2" id="KW-0378">Hydrolase</keyword>
<gene>
    <name evidence="2" type="ORF">EPD83_012280</name>
</gene>
<dbReference type="InterPro" id="IPR029058">
    <property type="entry name" value="AB_hydrolase_fold"/>
</dbReference>
<name>A0A8T6R5S3_9MICO</name>
<dbReference type="GO" id="GO:0016787">
    <property type="term" value="F:hydrolase activity"/>
    <property type="evidence" value="ECO:0007669"/>
    <property type="project" value="UniProtKB-KW"/>
</dbReference>
<dbReference type="Gene3D" id="3.40.50.1820">
    <property type="entry name" value="alpha/beta hydrolase"/>
    <property type="match status" value="1"/>
</dbReference>
<dbReference type="SUPFAM" id="SSF53474">
    <property type="entry name" value="alpha/beta-Hydrolases"/>
    <property type="match status" value="1"/>
</dbReference>
<protein>
    <submittedName>
        <fullName evidence="2">Dienelactone hydrolase</fullName>
    </submittedName>
</protein>
<comment type="caution">
    <text evidence="2">The sequence shown here is derived from an EMBL/GenBank/DDBJ whole genome shotgun (WGS) entry which is preliminary data.</text>
</comment>
<dbReference type="Proteomes" id="UP000287866">
    <property type="component" value="Unassembled WGS sequence"/>
</dbReference>
<dbReference type="InterPro" id="IPR002925">
    <property type="entry name" value="Dienelactn_hydro"/>
</dbReference>
<dbReference type="Pfam" id="PF01738">
    <property type="entry name" value="DLH"/>
    <property type="match status" value="1"/>
</dbReference>
<dbReference type="PANTHER" id="PTHR46623">
    <property type="entry name" value="CARBOXYMETHYLENEBUTENOLIDASE-RELATED"/>
    <property type="match status" value="1"/>
</dbReference>
<accession>A0A8T6R5S3</accession>
<dbReference type="InterPro" id="IPR051049">
    <property type="entry name" value="Dienelactone_hydrolase-like"/>
</dbReference>
<dbReference type="AlphaFoldDB" id="A0A8T6R5S3"/>
<proteinExistence type="predicted"/>
<sequence length="191" mass="19899">MTEILLVHHIQGRTPGVLALADALRAGGHTVEVPDLFEGRTFGSIEDGFAHTKSVGFDTVRAPALAAADDLAPGFVVAGVSFGVMAATQLATNHPGVAGALFYEAFADPAEFGTWPDGLPVQVHGMADDPFFGKEGDADAACAFAEGRENAEVFLYPGEVHLFTDSSLPSSDPDATATVVERSLQMLARLG</sequence>
<evidence type="ECO:0000259" key="1">
    <source>
        <dbReference type="Pfam" id="PF01738"/>
    </source>
</evidence>
<dbReference type="RefSeq" id="WP_165566639.1">
    <property type="nucleotide sequence ID" value="NZ_SAYU02000039.1"/>
</dbReference>
<reference evidence="2" key="1">
    <citation type="submission" date="2020-03" db="EMBL/GenBank/DDBJ databases">
        <title>Phycicoccus flavus sp. nov., a novel endophytic actinobacterium isolated from branch of Kandelia candel.</title>
        <authorList>
            <person name="Tuo L."/>
        </authorList>
    </citation>
    <scope>NUCLEOTIDE SEQUENCE</scope>
    <source>
        <strain evidence="2">CMS6Z-2</strain>
    </source>
</reference>
<organism evidence="2 3">
    <name type="scientific">Phycicoccus flavus</name>
    <dbReference type="NCBI Taxonomy" id="2502783"/>
    <lineage>
        <taxon>Bacteria</taxon>
        <taxon>Bacillati</taxon>
        <taxon>Actinomycetota</taxon>
        <taxon>Actinomycetes</taxon>
        <taxon>Micrococcales</taxon>
        <taxon>Intrasporangiaceae</taxon>
        <taxon>Phycicoccus</taxon>
    </lineage>
</organism>
<dbReference type="PANTHER" id="PTHR46623:SF6">
    <property type="entry name" value="ALPHA_BETA-HYDROLASES SUPERFAMILY PROTEIN"/>
    <property type="match status" value="1"/>
</dbReference>
<keyword evidence="3" id="KW-1185">Reference proteome</keyword>